<accession>A0A7N0RJS1</accession>
<protein>
    <submittedName>
        <fullName evidence="14">Uncharacterized protein</fullName>
    </submittedName>
</protein>
<comment type="similarity">
    <text evidence="3">Belongs to the SLAC1 S-type anion channel family.</text>
</comment>
<dbReference type="InterPro" id="IPR030183">
    <property type="entry name" value="SLAC/SLAH"/>
</dbReference>
<dbReference type="GO" id="GO:0005886">
    <property type="term" value="C:plasma membrane"/>
    <property type="evidence" value="ECO:0007669"/>
    <property type="project" value="UniProtKB-SubCell"/>
</dbReference>
<evidence type="ECO:0000256" key="1">
    <source>
        <dbReference type="ARBA" id="ARBA00004127"/>
    </source>
</evidence>
<comment type="subunit">
    <text evidence="4">Homotrimer.</text>
</comment>
<sequence>MEATKSQTDQPQLEIHIGESHSDQPGCSCRIKASISSALARFHAGYFRISLSLSSQALLWKTLSNPPQGAHSLRRMLGFLPTSAFILLWSLALSTTVALSVLYLLRCMLHYKKIKVEVGNNVGVNYLFVPWISCLFLIQSSPFNSPDFASIHFILWWVFTVPIFILDVKIYGQWFTKGKNKFLSIVANPSSLLSVVGNLVGARGAAIMGWREVAIFMFALGMTHYLVLFVTIYQRLQGSNSLPTRLKPVFFLVFAAPSMAALAWDSISPNKFDNSSKMLFFVSLFNFLSLVCRPTLFKKSMKKFHVAWWAYSFPLTILALASAEYAQEVQGVVAHSLMLALSATSVTVTLLLMVFTAFKSNGLVPRTRQ</sequence>
<evidence type="ECO:0000256" key="4">
    <source>
        <dbReference type="ARBA" id="ARBA00011233"/>
    </source>
</evidence>
<dbReference type="Pfam" id="PF03595">
    <property type="entry name" value="SLAC1"/>
    <property type="match status" value="1"/>
</dbReference>
<dbReference type="GO" id="GO:0006873">
    <property type="term" value="P:intracellular monoatomic ion homeostasis"/>
    <property type="evidence" value="ECO:0007669"/>
    <property type="project" value="InterPro"/>
</dbReference>
<feature type="transmembrane region" description="Helical" evidence="13">
    <location>
        <begin position="248"/>
        <end position="267"/>
    </location>
</feature>
<keyword evidence="5" id="KW-0813">Transport</keyword>
<reference evidence="14" key="1">
    <citation type="submission" date="2021-01" db="UniProtKB">
        <authorList>
            <consortium name="EnsemblPlants"/>
        </authorList>
    </citation>
    <scope>IDENTIFICATION</scope>
</reference>
<dbReference type="PANTHER" id="PTHR31269:SF22">
    <property type="entry name" value="OS01G0247700 PROTEIN"/>
    <property type="match status" value="1"/>
</dbReference>
<evidence type="ECO:0000313" key="15">
    <source>
        <dbReference type="Proteomes" id="UP000594263"/>
    </source>
</evidence>
<organism evidence="14 15">
    <name type="scientific">Kalanchoe fedtschenkoi</name>
    <name type="common">Lavender scallops</name>
    <name type="synonym">South American air plant</name>
    <dbReference type="NCBI Taxonomy" id="63787"/>
    <lineage>
        <taxon>Eukaryota</taxon>
        <taxon>Viridiplantae</taxon>
        <taxon>Streptophyta</taxon>
        <taxon>Embryophyta</taxon>
        <taxon>Tracheophyta</taxon>
        <taxon>Spermatophyta</taxon>
        <taxon>Magnoliopsida</taxon>
        <taxon>eudicotyledons</taxon>
        <taxon>Gunneridae</taxon>
        <taxon>Pentapetalae</taxon>
        <taxon>Saxifragales</taxon>
        <taxon>Crassulaceae</taxon>
        <taxon>Kalanchoe</taxon>
    </lineage>
</organism>
<dbReference type="Gramene" id="Kaladp0011s0913.1.v1.1">
    <property type="protein sequence ID" value="Kaladp0011s0913.1.v1.1"/>
    <property type="gene ID" value="Kaladp0011s0913.v1.1"/>
</dbReference>
<name>A0A7N0RJS1_KALFE</name>
<evidence type="ECO:0000256" key="3">
    <source>
        <dbReference type="ARBA" id="ARBA00007808"/>
    </source>
</evidence>
<evidence type="ECO:0000256" key="11">
    <source>
        <dbReference type="ARBA" id="ARBA00054248"/>
    </source>
</evidence>
<feature type="transmembrane region" description="Helical" evidence="13">
    <location>
        <begin position="182"/>
        <end position="201"/>
    </location>
</feature>
<dbReference type="OMA" id="HEVKGIM"/>
<keyword evidence="15" id="KW-1185">Reference proteome</keyword>
<feature type="transmembrane region" description="Helical" evidence="13">
    <location>
        <begin position="118"/>
        <end position="138"/>
    </location>
</feature>
<evidence type="ECO:0000256" key="7">
    <source>
        <dbReference type="ARBA" id="ARBA00022692"/>
    </source>
</evidence>
<dbReference type="Gene3D" id="1.50.10.150">
    <property type="entry name" value="Voltage-dependent anion channel"/>
    <property type="match status" value="1"/>
</dbReference>
<dbReference type="FunFam" id="1.50.10.150:FF:000003">
    <property type="entry name" value="S-type anion channel SLAH1"/>
    <property type="match status" value="1"/>
</dbReference>
<feature type="transmembrane region" description="Helical" evidence="13">
    <location>
        <begin position="279"/>
        <end position="296"/>
    </location>
</feature>
<feature type="transmembrane region" description="Helical" evidence="13">
    <location>
        <begin position="213"/>
        <end position="236"/>
    </location>
</feature>
<dbReference type="AlphaFoldDB" id="A0A7N0RJS1"/>
<comment type="function">
    <text evidence="11">Slow, weak voltage-dependent S-type anion efflux channel involved in maintenance of anion homeostasis.</text>
</comment>
<keyword evidence="8 13" id="KW-1133">Transmembrane helix</keyword>
<evidence type="ECO:0000256" key="2">
    <source>
        <dbReference type="ARBA" id="ARBA00004236"/>
    </source>
</evidence>
<comment type="subcellular location">
    <subcellularLocation>
        <location evidence="2">Cell membrane</location>
    </subcellularLocation>
    <subcellularLocation>
        <location evidence="1">Endomembrane system</location>
        <topology evidence="1">Multi-pass membrane protein</topology>
    </subcellularLocation>
</comment>
<feature type="region of interest" description="Disordered" evidence="12">
    <location>
        <begin position="1"/>
        <end position="25"/>
    </location>
</feature>
<dbReference type="CDD" id="cd09323">
    <property type="entry name" value="TDT_SLAC1_like"/>
    <property type="match status" value="1"/>
</dbReference>
<dbReference type="InterPro" id="IPR038665">
    <property type="entry name" value="Voltage-dep_anion_channel_sf"/>
</dbReference>
<dbReference type="GO" id="GO:0008308">
    <property type="term" value="F:voltage-gated monoatomic anion channel activity"/>
    <property type="evidence" value="ECO:0007669"/>
    <property type="project" value="InterPro"/>
</dbReference>
<dbReference type="Proteomes" id="UP000594263">
    <property type="component" value="Unplaced"/>
</dbReference>
<feature type="transmembrane region" description="Helical" evidence="13">
    <location>
        <begin position="308"/>
        <end position="326"/>
    </location>
</feature>
<feature type="transmembrane region" description="Helical" evidence="13">
    <location>
        <begin position="150"/>
        <end position="170"/>
    </location>
</feature>
<keyword evidence="10 13" id="KW-0472">Membrane</keyword>
<evidence type="ECO:0000256" key="6">
    <source>
        <dbReference type="ARBA" id="ARBA00022475"/>
    </source>
</evidence>
<dbReference type="GO" id="GO:0012505">
    <property type="term" value="C:endomembrane system"/>
    <property type="evidence" value="ECO:0007669"/>
    <property type="project" value="UniProtKB-SubCell"/>
</dbReference>
<dbReference type="EnsemblPlants" id="Kaladp0011s0913.1.v1.1">
    <property type="protein sequence ID" value="Kaladp0011s0913.1.v1.1"/>
    <property type="gene ID" value="Kaladp0011s0913.v1.1"/>
</dbReference>
<evidence type="ECO:0000256" key="9">
    <source>
        <dbReference type="ARBA" id="ARBA00023065"/>
    </source>
</evidence>
<feature type="compositionally biased region" description="Polar residues" evidence="12">
    <location>
        <begin position="1"/>
        <end position="11"/>
    </location>
</feature>
<evidence type="ECO:0000313" key="14">
    <source>
        <dbReference type="EnsemblPlants" id="Kaladp0011s0913.1.v1.1"/>
    </source>
</evidence>
<dbReference type="InterPro" id="IPR004695">
    <property type="entry name" value="SLAC1/Mae1/Ssu1/TehA"/>
</dbReference>
<keyword evidence="9" id="KW-0406">Ion transport</keyword>
<evidence type="ECO:0000256" key="12">
    <source>
        <dbReference type="SAM" id="MobiDB-lite"/>
    </source>
</evidence>
<feature type="transmembrane region" description="Helical" evidence="13">
    <location>
        <begin position="332"/>
        <end position="358"/>
    </location>
</feature>
<keyword evidence="6" id="KW-1003">Cell membrane</keyword>
<dbReference type="PANTHER" id="PTHR31269">
    <property type="entry name" value="S-TYPE ANION CHANNEL SLAH3"/>
    <property type="match status" value="1"/>
</dbReference>
<evidence type="ECO:0000256" key="10">
    <source>
        <dbReference type="ARBA" id="ARBA00023136"/>
    </source>
</evidence>
<evidence type="ECO:0000256" key="13">
    <source>
        <dbReference type="SAM" id="Phobius"/>
    </source>
</evidence>
<evidence type="ECO:0000256" key="5">
    <source>
        <dbReference type="ARBA" id="ARBA00022448"/>
    </source>
</evidence>
<keyword evidence="7 13" id="KW-0812">Transmembrane</keyword>
<feature type="transmembrane region" description="Helical" evidence="13">
    <location>
        <begin position="84"/>
        <end position="106"/>
    </location>
</feature>
<proteinExistence type="inferred from homology"/>
<evidence type="ECO:0000256" key="8">
    <source>
        <dbReference type="ARBA" id="ARBA00022989"/>
    </source>
</evidence>